<dbReference type="Pfam" id="PF21101">
    <property type="entry name" value="YqgU"/>
    <property type="match status" value="1"/>
</dbReference>
<evidence type="ECO:0000313" key="3">
    <source>
        <dbReference type="Proteomes" id="UP001209318"/>
    </source>
</evidence>
<reference evidence="2" key="1">
    <citation type="submission" date="2022-10" db="EMBL/GenBank/DDBJ databases">
        <title>Description of Fervidibacillus gen. nov. in the family Fervidibacillaceae fam. nov. with two species, Fervidibacillus albus sp. nov., and Fervidibacillus halotolerans sp. nov., isolated from tidal flat sediments.</title>
        <authorList>
            <person name="Kwon K.K."/>
            <person name="Yang S.-H."/>
        </authorList>
    </citation>
    <scope>NUCLEOTIDE SEQUENCE</scope>
    <source>
        <strain evidence="2">JCM 19140</strain>
    </source>
</reference>
<name>A0AAE3LQT9_9BACI</name>
<sequence length="380" mass="44047">MRNTRLWMTLCIFIILLTGCQTGQLEEKQRSITLHGSRPEVANNLQKSPAMENSTTFMPLEVDQQSFRFIIGWLNNEEILLYESIDGKSVVSSYNVKTGEKLERLSLAQSIITAEISPAKEQLLIHTAPSAYEAQINIYQLDTWESIYETTIESAEISYEWNGNDESKLIVTAFYQDWSFATFLLNTDEKEMQQMQFPQPFILWLNDTDFVYLNWDTDSPSTTAPVVRKGDREEELFPNKQFYHLFSWKNVMMTISVSEEDEDSAEFQFLDSELHPLYTFEIPHLRKYSGWQIPYFDWVPTETTFMVIEPNTSGLSDEYAGGFRLVARNIANEQSEVIMESIDNAPLSCSPDGKYCLVGYQLEQIVLVHDKEMKEFLLFK</sequence>
<dbReference type="EMBL" id="JAOUSF010000003">
    <property type="protein sequence ID" value="MCU9613869.1"/>
    <property type="molecule type" value="Genomic_DNA"/>
</dbReference>
<comment type="caution">
    <text evidence="2">The sequence shown here is derived from an EMBL/GenBank/DDBJ whole genome shotgun (WGS) entry which is preliminary data.</text>
</comment>
<dbReference type="Proteomes" id="UP001209318">
    <property type="component" value="Unassembled WGS sequence"/>
</dbReference>
<proteinExistence type="predicted"/>
<dbReference type="PROSITE" id="PS51257">
    <property type="entry name" value="PROKAR_LIPOPROTEIN"/>
    <property type="match status" value="1"/>
</dbReference>
<organism evidence="2 3">
    <name type="scientific">Perspicuibacillus lycopersici</name>
    <dbReference type="NCBI Taxonomy" id="1325689"/>
    <lineage>
        <taxon>Bacteria</taxon>
        <taxon>Bacillati</taxon>
        <taxon>Bacillota</taxon>
        <taxon>Bacilli</taxon>
        <taxon>Bacillales</taxon>
        <taxon>Bacillaceae</taxon>
        <taxon>Perspicuibacillus</taxon>
    </lineage>
</organism>
<gene>
    <name evidence="2" type="ORF">OEV98_09885</name>
</gene>
<protein>
    <recommendedName>
        <fullName evidence="1">YqgU-like 6-bladed beta-propeller domain-containing protein</fullName>
    </recommendedName>
</protein>
<accession>A0AAE3LQT9</accession>
<dbReference type="AlphaFoldDB" id="A0AAE3LQT9"/>
<dbReference type="SUPFAM" id="SSF82171">
    <property type="entry name" value="DPP6 N-terminal domain-like"/>
    <property type="match status" value="1"/>
</dbReference>
<evidence type="ECO:0000313" key="2">
    <source>
        <dbReference type="EMBL" id="MCU9613869.1"/>
    </source>
</evidence>
<dbReference type="InterPro" id="IPR048421">
    <property type="entry name" value="YqgU_beta-prop"/>
</dbReference>
<evidence type="ECO:0000259" key="1">
    <source>
        <dbReference type="Pfam" id="PF21101"/>
    </source>
</evidence>
<dbReference type="RefSeq" id="WP_263073107.1">
    <property type="nucleotide sequence ID" value="NZ_JAOUSF010000003.1"/>
</dbReference>
<keyword evidence="3" id="KW-1185">Reference proteome</keyword>
<feature type="domain" description="YqgU-like 6-bladed beta-propeller" evidence="1">
    <location>
        <begin position="95"/>
        <end position="359"/>
    </location>
</feature>